<dbReference type="InterPro" id="IPR029058">
    <property type="entry name" value="AB_hydrolase_fold"/>
</dbReference>
<reference evidence="2" key="1">
    <citation type="submission" date="2023-03" db="EMBL/GenBank/DDBJ databases">
        <title>Massive genome expansion in bonnet fungi (Mycena s.s.) driven by repeated elements and novel gene families across ecological guilds.</title>
        <authorList>
            <consortium name="Lawrence Berkeley National Laboratory"/>
            <person name="Harder C.B."/>
            <person name="Miyauchi S."/>
            <person name="Viragh M."/>
            <person name="Kuo A."/>
            <person name="Thoen E."/>
            <person name="Andreopoulos B."/>
            <person name="Lu D."/>
            <person name="Skrede I."/>
            <person name="Drula E."/>
            <person name="Henrissat B."/>
            <person name="Morin E."/>
            <person name="Kohler A."/>
            <person name="Barry K."/>
            <person name="LaButti K."/>
            <person name="Morin E."/>
            <person name="Salamov A."/>
            <person name="Lipzen A."/>
            <person name="Mereny Z."/>
            <person name="Hegedus B."/>
            <person name="Baldrian P."/>
            <person name="Stursova M."/>
            <person name="Weitz H."/>
            <person name="Taylor A."/>
            <person name="Grigoriev I.V."/>
            <person name="Nagy L.G."/>
            <person name="Martin F."/>
            <person name="Kauserud H."/>
        </authorList>
    </citation>
    <scope>NUCLEOTIDE SEQUENCE</scope>
    <source>
        <strain evidence="2">CBHHK173m</strain>
    </source>
</reference>
<dbReference type="SUPFAM" id="SSF53474">
    <property type="entry name" value="alpha/beta-Hydrolases"/>
    <property type="match status" value="1"/>
</dbReference>
<accession>A0AAD6XVN9</accession>
<dbReference type="AlphaFoldDB" id="A0AAD6XVN9"/>
<dbReference type="EMBL" id="JARJCN010000007">
    <property type="protein sequence ID" value="KAJ7099351.1"/>
    <property type="molecule type" value="Genomic_DNA"/>
</dbReference>
<evidence type="ECO:0000313" key="3">
    <source>
        <dbReference type="Proteomes" id="UP001222325"/>
    </source>
</evidence>
<comment type="caution">
    <text evidence="2">The sequence shown here is derived from an EMBL/GenBank/DDBJ whole genome shotgun (WGS) entry which is preliminary data.</text>
</comment>
<dbReference type="Pfam" id="PF00561">
    <property type="entry name" value="Abhydrolase_1"/>
    <property type="match status" value="1"/>
</dbReference>
<keyword evidence="3" id="KW-1185">Reference proteome</keyword>
<proteinExistence type="predicted"/>
<dbReference type="GO" id="GO:0016020">
    <property type="term" value="C:membrane"/>
    <property type="evidence" value="ECO:0007669"/>
    <property type="project" value="TreeGrafter"/>
</dbReference>
<name>A0AAD6XVN9_9AGAR</name>
<dbReference type="InterPro" id="IPR050266">
    <property type="entry name" value="AB_hydrolase_sf"/>
</dbReference>
<dbReference type="PANTHER" id="PTHR43798">
    <property type="entry name" value="MONOACYLGLYCEROL LIPASE"/>
    <property type="match status" value="1"/>
</dbReference>
<dbReference type="Proteomes" id="UP001222325">
    <property type="component" value="Unassembled WGS sequence"/>
</dbReference>
<evidence type="ECO:0000313" key="2">
    <source>
        <dbReference type="EMBL" id="KAJ7099351.1"/>
    </source>
</evidence>
<evidence type="ECO:0000259" key="1">
    <source>
        <dbReference type="Pfam" id="PF00561"/>
    </source>
</evidence>
<gene>
    <name evidence="2" type="ORF">B0H15DRAFT_819954</name>
</gene>
<dbReference type="Gene3D" id="3.40.50.1820">
    <property type="entry name" value="alpha/beta hydrolase"/>
    <property type="match status" value="1"/>
</dbReference>
<protein>
    <submittedName>
        <fullName evidence="2">Alpha/beta-hydrolase</fullName>
    </submittedName>
</protein>
<sequence>MYLRFIPSLSHHTPTMSKLCRSADGTLIYAEAAGNPANPSVVFTHGFALSGIVFDDLFADTRMLKKLYLVRYDLRGYGRSGKPATAAGYASELYAADFAAVAAAFALHLPVYVGWSAGAPIACDICAHLSPMPLSGVIAMSGALCADKAGETLRPLLLEMTPKFHAPDTPTALAVRAEFVDAAFAAPERVPFAVKAAWMGSTVLLTPEVTQAMRAGHRPRQAKLVEFGAQGFPAMVLYGTDDRIQDGRVVAAEARRYFPDLEVAAVEGGSHAVFYDRLDETVGHILPFCLRVSGKDWRSEASR</sequence>
<dbReference type="InterPro" id="IPR000073">
    <property type="entry name" value="AB_hydrolase_1"/>
</dbReference>
<organism evidence="2 3">
    <name type="scientific">Mycena belliarum</name>
    <dbReference type="NCBI Taxonomy" id="1033014"/>
    <lineage>
        <taxon>Eukaryota</taxon>
        <taxon>Fungi</taxon>
        <taxon>Dikarya</taxon>
        <taxon>Basidiomycota</taxon>
        <taxon>Agaricomycotina</taxon>
        <taxon>Agaricomycetes</taxon>
        <taxon>Agaricomycetidae</taxon>
        <taxon>Agaricales</taxon>
        <taxon>Marasmiineae</taxon>
        <taxon>Mycenaceae</taxon>
        <taxon>Mycena</taxon>
    </lineage>
</organism>
<dbReference type="PANTHER" id="PTHR43798:SF33">
    <property type="entry name" value="HYDROLASE, PUTATIVE (AFU_ORTHOLOGUE AFUA_2G14860)-RELATED"/>
    <property type="match status" value="1"/>
</dbReference>
<feature type="domain" description="AB hydrolase-1" evidence="1">
    <location>
        <begin position="39"/>
        <end position="277"/>
    </location>
</feature>